<evidence type="ECO:0000313" key="1">
    <source>
        <dbReference type="EMBL" id="MDX5932816.1"/>
    </source>
</evidence>
<dbReference type="EC" id="2.8.2.-" evidence="1"/>
<keyword evidence="1" id="KW-0808">Transferase</keyword>
<gene>
    <name evidence="1" type="ORF">SIL87_18855</name>
</gene>
<dbReference type="Pfam" id="PF13469">
    <property type="entry name" value="Sulfotransfer_3"/>
    <property type="match status" value="1"/>
</dbReference>
<sequence length="424" mass="47028">MSTAPVPPIPALRRGKSLSFRALSAGFGAVEAVAPRGWPALSTAAIERSAGVSLQGPAREGLERLTGAMARETPFSLFGRVSVRYDLTRLARNAAMIERMHEQTPAIGAAPVTAPLFIMGLPRSGTSFLHTLLGYDPDVMVPRVWQTLYPAPRPRDFDKRASAVARRTDRQLGIFAGMAPDFPAIHPIDADSPQECSEITAHVFQSLRFDTTFRVPTYTKWLDAFGHDAAFAFHKRYLQALQHGVGAKFWALKCPDHTFSIPGILATYPDARFVVVHRDPVHVFASVAHMTEVLRAPFLREIDPAEIGRQVTERWIDGARLLVAFDRSREVPPERLMNIQYDDLTRDPVAAVAMIYRHFGHDLSPEAAAGMQAHLAAAPRGGYGRNRYQLSAFGINPERLRPDFMPYMDYFGIKSRRDERGAAA</sequence>
<organism evidence="1 2">
    <name type="scientific">Acidiphilium acidophilum</name>
    <name type="common">Thiobacillus acidophilus</name>
    <dbReference type="NCBI Taxonomy" id="76588"/>
    <lineage>
        <taxon>Bacteria</taxon>
        <taxon>Pseudomonadati</taxon>
        <taxon>Pseudomonadota</taxon>
        <taxon>Alphaproteobacteria</taxon>
        <taxon>Acetobacterales</taxon>
        <taxon>Acidocellaceae</taxon>
        <taxon>Acidiphilium</taxon>
    </lineage>
</organism>
<dbReference type="RefSeq" id="WP_319615665.1">
    <property type="nucleotide sequence ID" value="NZ_JAWXYB010000018.1"/>
</dbReference>
<name>A0AAW9DUA5_ACIAO</name>
<evidence type="ECO:0000313" key="2">
    <source>
        <dbReference type="Proteomes" id="UP001279553"/>
    </source>
</evidence>
<reference evidence="1 2" key="1">
    <citation type="submission" date="2023-11" db="EMBL/GenBank/DDBJ databases">
        <title>MicrobeMod: A computational toolkit for identifying prokaryotic methylation and restriction-modification with nanopore sequencing.</title>
        <authorList>
            <person name="Crits-Christoph A."/>
            <person name="Kang S.C."/>
            <person name="Lee H."/>
            <person name="Ostrov N."/>
        </authorList>
    </citation>
    <scope>NUCLEOTIDE SEQUENCE [LARGE SCALE GENOMIC DNA]</scope>
    <source>
        <strain evidence="1 2">DSMZ 700</strain>
    </source>
</reference>
<dbReference type="Gene3D" id="3.40.50.300">
    <property type="entry name" value="P-loop containing nucleotide triphosphate hydrolases"/>
    <property type="match status" value="1"/>
</dbReference>
<dbReference type="PANTHER" id="PTHR36451:SF1">
    <property type="entry name" value="OMEGA-HYDROXY-BETA-DIHYDROMENAQUINONE-9 SULFOTRANSFERASE STF3"/>
    <property type="match status" value="1"/>
</dbReference>
<comment type="caution">
    <text evidence="1">The sequence shown here is derived from an EMBL/GenBank/DDBJ whole genome shotgun (WGS) entry which is preliminary data.</text>
</comment>
<protein>
    <submittedName>
        <fullName evidence="1">Sulfotransferase</fullName>
        <ecNumber evidence="1">2.8.2.-</ecNumber>
    </submittedName>
</protein>
<dbReference type="InterPro" id="IPR027417">
    <property type="entry name" value="P-loop_NTPase"/>
</dbReference>
<accession>A0AAW9DUA5</accession>
<dbReference type="InterPro" id="IPR052736">
    <property type="entry name" value="Stf3_sulfotransferase"/>
</dbReference>
<dbReference type="SUPFAM" id="SSF52540">
    <property type="entry name" value="P-loop containing nucleoside triphosphate hydrolases"/>
    <property type="match status" value="1"/>
</dbReference>
<dbReference type="AlphaFoldDB" id="A0AAW9DUA5"/>
<keyword evidence="2" id="KW-1185">Reference proteome</keyword>
<dbReference type="Proteomes" id="UP001279553">
    <property type="component" value="Unassembled WGS sequence"/>
</dbReference>
<dbReference type="PANTHER" id="PTHR36451">
    <property type="entry name" value="PAPS-DEPENDENT SULFOTRANSFERASE STF3"/>
    <property type="match status" value="1"/>
</dbReference>
<dbReference type="GO" id="GO:0016740">
    <property type="term" value="F:transferase activity"/>
    <property type="evidence" value="ECO:0007669"/>
    <property type="project" value="UniProtKB-KW"/>
</dbReference>
<proteinExistence type="predicted"/>
<dbReference type="EMBL" id="JAWXYB010000018">
    <property type="protein sequence ID" value="MDX5932816.1"/>
    <property type="molecule type" value="Genomic_DNA"/>
</dbReference>